<accession>A0ABP6RJQ2</accession>
<evidence type="ECO:0000256" key="3">
    <source>
        <dbReference type="ARBA" id="ARBA00022801"/>
    </source>
</evidence>
<dbReference type="PROSITE" id="PS51892">
    <property type="entry name" value="SUBTILASE"/>
    <property type="match status" value="1"/>
</dbReference>
<protein>
    <recommendedName>
        <fullName evidence="9">Peptidase S8/S53 domain-containing protein</fullName>
    </recommendedName>
</protein>
<dbReference type="EMBL" id="BAAAYG010000005">
    <property type="protein sequence ID" value="GAA3284761.1"/>
    <property type="molecule type" value="Genomic_DNA"/>
</dbReference>
<dbReference type="InterPro" id="IPR015500">
    <property type="entry name" value="Peptidase_S8_subtilisin-rel"/>
</dbReference>
<feature type="compositionally biased region" description="Polar residues" evidence="7">
    <location>
        <begin position="1"/>
        <end position="15"/>
    </location>
</feature>
<feature type="region of interest" description="Disordered" evidence="7">
    <location>
        <begin position="449"/>
        <end position="485"/>
    </location>
</feature>
<keyword evidence="2 6" id="KW-0645">Protease</keyword>
<dbReference type="PANTHER" id="PTHR43806">
    <property type="entry name" value="PEPTIDASE S8"/>
    <property type="match status" value="1"/>
</dbReference>
<dbReference type="Pfam" id="PF00082">
    <property type="entry name" value="Peptidase_S8"/>
    <property type="match status" value="2"/>
</dbReference>
<evidence type="ECO:0000259" key="9">
    <source>
        <dbReference type="Pfam" id="PF00082"/>
    </source>
</evidence>
<feature type="domain" description="Peptidase S8/S53" evidence="9">
    <location>
        <begin position="83"/>
        <end position="145"/>
    </location>
</feature>
<evidence type="ECO:0000256" key="5">
    <source>
        <dbReference type="PROSITE-ProRule" id="PRU01240"/>
    </source>
</evidence>
<organism evidence="10 11">
    <name type="scientific">Nesterenkonia halobia</name>
    <dbReference type="NCBI Taxonomy" id="37922"/>
    <lineage>
        <taxon>Bacteria</taxon>
        <taxon>Bacillati</taxon>
        <taxon>Actinomycetota</taxon>
        <taxon>Actinomycetes</taxon>
        <taxon>Micrococcales</taxon>
        <taxon>Micrococcaceae</taxon>
        <taxon>Nesterenkonia</taxon>
    </lineage>
</organism>
<dbReference type="PRINTS" id="PR00723">
    <property type="entry name" value="SUBTILISIN"/>
</dbReference>
<evidence type="ECO:0000256" key="8">
    <source>
        <dbReference type="SAM" id="Phobius"/>
    </source>
</evidence>
<evidence type="ECO:0000256" key="1">
    <source>
        <dbReference type="ARBA" id="ARBA00011073"/>
    </source>
</evidence>
<feature type="compositionally biased region" description="Basic and acidic residues" evidence="7">
    <location>
        <begin position="449"/>
        <end position="458"/>
    </location>
</feature>
<keyword evidence="4 6" id="KW-0720">Serine protease</keyword>
<dbReference type="PROSITE" id="PS00138">
    <property type="entry name" value="SUBTILASE_SER"/>
    <property type="match status" value="1"/>
</dbReference>
<dbReference type="InterPro" id="IPR000209">
    <property type="entry name" value="Peptidase_S8/S53_dom"/>
</dbReference>
<dbReference type="PROSITE" id="PS00136">
    <property type="entry name" value="SUBTILASE_ASP"/>
    <property type="match status" value="1"/>
</dbReference>
<dbReference type="InterPro" id="IPR036852">
    <property type="entry name" value="Peptidase_S8/S53_dom_sf"/>
</dbReference>
<reference evidence="11" key="1">
    <citation type="journal article" date="2019" name="Int. J. Syst. Evol. Microbiol.">
        <title>The Global Catalogue of Microorganisms (GCM) 10K type strain sequencing project: providing services to taxonomists for standard genome sequencing and annotation.</title>
        <authorList>
            <consortium name="The Broad Institute Genomics Platform"/>
            <consortium name="The Broad Institute Genome Sequencing Center for Infectious Disease"/>
            <person name="Wu L."/>
            <person name="Ma J."/>
        </authorList>
    </citation>
    <scope>NUCLEOTIDE SEQUENCE [LARGE SCALE GENOMIC DNA]</scope>
    <source>
        <strain evidence="11">JCM 11483</strain>
    </source>
</reference>
<evidence type="ECO:0000313" key="10">
    <source>
        <dbReference type="EMBL" id="GAA3284761.1"/>
    </source>
</evidence>
<dbReference type="PANTHER" id="PTHR43806:SF11">
    <property type="entry name" value="CEREVISIN-RELATED"/>
    <property type="match status" value="1"/>
</dbReference>
<evidence type="ECO:0000256" key="7">
    <source>
        <dbReference type="SAM" id="MobiDB-lite"/>
    </source>
</evidence>
<name>A0ABP6RJQ2_9MICC</name>
<keyword evidence="8" id="KW-0812">Transmembrane</keyword>
<dbReference type="Proteomes" id="UP001501736">
    <property type="component" value="Unassembled WGS sequence"/>
</dbReference>
<feature type="domain" description="Peptidase S8/S53" evidence="9">
    <location>
        <begin position="208"/>
        <end position="414"/>
    </location>
</feature>
<keyword evidence="8" id="KW-0472">Membrane</keyword>
<feature type="transmembrane region" description="Helical" evidence="8">
    <location>
        <begin position="487"/>
        <end position="511"/>
    </location>
</feature>
<dbReference type="Gene3D" id="3.40.50.200">
    <property type="entry name" value="Peptidase S8/S53 domain"/>
    <property type="match status" value="2"/>
</dbReference>
<proteinExistence type="inferred from homology"/>
<evidence type="ECO:0000256" key="6">
    <source>
        <dbReference type="RuleBase" id="RU003355"/>
    </source>
</evidence>
<sequence length="521" mass="54484">MTGGPTQTMSLMSPQSPEPPRRRRPRRRPRRLLRSTAVVGALVPLLLAPQVGGVPSAEADAWREAQYWLDTYGVAEAWKTTQGDGVRIAVMDTGIDAEHPALQGAVVGGTDVSGGGDSDGSPVEQMTAEHGTLVGSLAAGRGTEASGDDPEDLPEPHDFEDFSEQDWKEFWDDLRKEMSSSGAAGSGVVTREALTSGAVRASDLVSGAAMSPNSARTSGVVGVAPQADLLSISMSLEIPSSYGVPLEQQVVDGVDWAIEHDADIINMSFGLPNQQEWPKSWDRAFQRAEKNDVLVVAAAGNRISGQWSVGAPASIPGVVTVAGVTEEEEISQDASAQGIAVDLAAPSEPLVGAVPEGGYAQWSGTSGASPIVAGAAALVMAAHPDLPVAEVRHRLLTTAEDAGPEGVDPEFGRGILDVAAAVGRDDLPDYDAADYQSLADWVRIHRRGESDTSQHVDIPEDSGVTPGPEGDPRARPQPEEDETVQDWAGATTLGVAALVVVLIGAGAAVHLGRRRRRVTGR</sequence>
<keyword evidence="11" id="KW-1185">Reference proteome</keyword>
<dbReference type="InterPro" id="IPR050131">
    <property type="entry name" value="Peptidase_S8_subtilisin-like"/>
</dbReference>
<evidence type="ECO:0000256" key="4">
    <source>
        <dbReference type="ARBA" id="ARBA00022825"/>
    </source>
</evidence>
<evidence type="ECO:0000313" key="11">
    <source>
        <dbReference type="Proteomes" id="UP001501736"/>
    </source>
</evidence>
<comment type="similarity">
    <text evidence="1 5 6">Belongs to the peptidase S8 family.</text>
</comment>
<comment type="caution">
    <text evidence="5">Lacks conserved residue(s) required for the propagation of feature annotation.</text>
</comment>
<keyword evidence="3 6" id="KW-0378">Hydrolase</keyword>
<comment type="caution">
    <text evidence="10">The sequence shown here is derived from an EMBL/GenBank/DDBJ whole genome shotgun (WGS) entry which is preliminary data.</text>
</comment>
<dbReference type="InterPro" id="IPR023828">
    <property type="entry name" value="Peptidase_S8_Ser-AS"/>
</dbReference>
<keyword evidence="8" id="KW-1133">Transmembrane helix</keyword>
<gene>
    <name evidence="10" type="ORF">GCM10020260_16000</name>
</gene>
<feature type="region of interest" description="Disordered" evidence="7">
    <location>
        <begin position="1"/>
        <end position="28"/>
    </location>
</feature>
<evidence type="ECO:0000256" key="2">
    <source>
        <dbReference type="ARBA" id="ARBA00022670"/>
    </source>
</evidence>
<dbReference type="SUPFAM" id="SSF52743">
    <property type="entry name" value="Subtilisin-like"/>
    <property type="match status" value="1"/>
</dbReference>
<dbReference type="InterPro" id="IPR023827">
    <property type="entry name" value="Peptidase_S8_Asp-AS"/>
</dbReference>
<feature type="region of interest" description="Disordered" evidence="7">
    <location>
        <begin position="139"/>
        <end position="159"/>
    </location>
</feature>